<evidence type="ECO:0000313" key="8">
    <source>
        <dbReference type="EMBL" id="OLP61406.1"/>
    </source>
</evidence>
<dbReference type="InterPro" id="IPR013858">
    <property type="entry name" value="Peptidase_M10B_C"/>
</dbReference>
<dbReference type="Pfam" id="PF08548">
    <property type="entry name" value="Peptidase_M10_C"/>
    <property type="match status" value="2"/>
</dbReference>
<gene>
    <name evidence="8" type="ORF">BJF93_00210</name>
</gene>
<keyword evidence="4" id="KW-0964">Secreted</keyword>
<evidence type="ECO:0000313" key="9">
    <source>
        <dbReference type="Proteomes" id="UP000186364"/>
    </source>
</evidence>
<dbReference type="GO" id="GO:0006508">
    <property type="term" value="P:proteolysis"/>
    <property type="evidence" value="ECO:0007669"/>
    <property type="project" value="InterPro"/>
</dbReference>
<evidence type="ECO:0000256" key="4">
    <source>
        <dbReference type="ARBA" id="ARBA00022525"/>
    </source>
</evidence>
<dbReference type="SMART" id="SM00235">
    <property type="entry name" value="ZnMc"/>
    <property type="match status" value="1"/>
</dbReference>
<dbReference type="CDD" id="cd04277">
    <property type="entry name" value="ZnMc_serralysin_like"/>
    <property type="match status" value="1"/>
</dbReference>
<comment type="cofactor">
    <cofactor evidence="1">
        <name>Ca(2+)</name>
        <dbReference type="ChEBI" id="CHEBI:29108"/>
    </cofactor>
</comment>
<reference evidence="8 9" key="1">
    <citation type="submission" date="2016-09" db="EMBL/GenBank/DDBJ databases">
        <title>Rhizobium sp. nov., a novel species isolated from the rice rhizosphere.</title>
        <authorList>
            <person name="Zhao J."/>
            <person name="Zhang X."/>
        </authorList>
    </citation>
    <scope>NUCLEOTIDE SEQUENCE [LARGE SCALE GENOMIC DNA]</scope>
    <source>
        <strain evidence="8 9">1.7048</strain>
    </source>
</reference>
<evidence type="ECO:0000256" key="2">
    <source>
        <dbReference type="ARBA" id="ARBA00004613"/>
    </source>
</evidence>
<comment type="similarity">
    <text evidence="3">Belongs to the peptidase M10B family.</text>
</comment>
<name>A0A1Q9B0A5_9HYPH</name>
<dbReference type="SUPFAM" id="SSF55486">
    <property type="entry name" value="Metalloproteases ('zincins'), catalytic domain"/>
    <property type="match status" value="1"/>
</dbReference>
<dbReference type="AlphaFoldDB" id="A0A1Q9B0A5"/>
<evidence type="ECO:0000256" key="5">
    <source>
        <dbReference type="ARBA" id="ARBA00022737"/>
    </source>
</evidence>
<keyword evidence="9" id="KW-1185">Reference proteome</keyword>
<dbReference type="SUPFAM" id="SSF51120">
    <property type="entry name" value="beta-Roll"/>
    <property type="match status" value="2"/>
</dbReference>
<dbReference type="Proteomes" id="UP000186364">
    <property type="component" value="Unassembled WGS sequence"/>
</dbReference>
<dbReference type="InterPro" id="IPR011049">
    <property type="entry name" value="Serralysin-like_metalloprot_C"/>
</dbReference>
<evidence type="ECO:0000259" key="7">
    <source>
        <dbReference type="SMART" id="SM00235"/>
    </source>
</evidence>
<dbReference type="Gene3D" id="3.40.390.10">
    <property type="entry name" value="Collagenase (Catalytic Domain)"/>
    <property type="match status" value="1"/>
</dbReference>
<dbReference type="GO" id="GO:0008237">
    <property type="term" value="F:metallopeptidase activity"/>
    <property type="evidence" value="ECO:0007669"/>
    <property type="project" value="InterPro"/>
</dbReference>
<dbReference type="PRINTS" id="PR00313">
    <property type="entry name" value="CABNDNGRPT"/>
</dbReference>
<dbReference type="InterPro" id="IPR024079">
    <property type="entry name" value="MetalloPept_cat_dom_sf"/>
</dbReference>
<dbReference type="PROSITE" id="PS00330">
    <property type="entry name" value="HEMOLYSIN_CALCIUM"/>
    <property type="match status" value="4"/>
</dbReference>
<evidence type="ECO:0000256" key="3">
    <source>
        <dbReference type="ARBA" id="ARBA00009490"/>
    </source>
</evidence>
<comment type="subcellular location">
    <subcellularLocation>
        <location evidence="2">Secreted</location>
    </subcellularLocation>
</comment>
<dbReference type="GO" id="GO:0008270">
    <property type="term" value="F:zinc ion binding"/>
    <property type="evidence" value="ECO:0007669"/>
    <property type="project" value="InterPro"/>
</dbReference>
<protein>
    <recommendedName>
        <fullName evidence="7">Peptidase metallopeptidase domain-containing protein</fullName>
    </recommendedName>
</protein>
<dbReference type="GO" id="GO:0005615">
    <property type="term" value="C:extracellular space"/>
    <property type="evidence" value="ECO:0007669"/>
    <property type="project" value="InterPro"/>
</dbReference>
<keyword evidence="5" id="KW-0677">Repeat</keyword>
<dbReference type="EMBL" id="MKIP01000032">
    <property type="protein sequence ID" value="OLP61406.1"/>
    <property type="molecule type" value="Genomic_DNA"/>
</dbReference>
<dbReference type="Pfam" id="PF00353">
    <property type="entry name" value="HemolysinCabind"/>
    <property type="match status" value="2"/>
</dbReference>
<feature type="domain" description="Peptidase metallopeptidase" evidence="7">
    <location>
        <begin position="44"/>
        <end position="224"/>
    </location>
</feature>
<evidence type="ECO:0000256" key="6">
    <source>
        <dbReference type="SAM" id="MobiDB-lite"/>
    </source>
</evidence>
<dbReference type="InterPro" id="IPR034033">
    <property type="entry name" value="Serralysin-like"/>
</dbReference>
<dbReference type="PANTHER" id="PTHR38340:SF1">
    <property type="entry name" value="S-LAYER PROTEIN"/>
    <property type="match status" value="1"/>
</dbReference>
<dbReference type="InterPro" id="IPR050557">
    <property type="entry name" value="RTX_toxin/Mannuronan_C5-epim"/>
</dbReference>
<comment type="caution">
    <text evidence="8">The sequence shown here is derived from an EMBL/GenBank/DDBJ whole genome shotgun (WGS) entry which is preliminary data.</text>
</comment>
<dbReference type="PANTHER" id="PTHR38340">
    <property type="entry name" value="S-LAYER PROTEIN"/>
    <property type="match status" value="1"/>
</dbReference>
<evidence type="ECO:0000256" key="1">
    <source>
        <dbReference type="ARBA" id="ARBA00001913"/>
    </source>
</evidence>
<proteinExistence type="inferred from homology"/>
<dbReference type="InterPro" id="IPR001343">
    <property type="entry name" value="Hemolysn_Ca-bd"/>
</dbReference>
<dbReference type="Gene3D" id="2.150.10.10">
    <property type="entry name" value="Serralysin-like metalloprotease, C-terminal"/>
    <property type="match status" value="2"/>
</dbReference>
<sequence>MKKADVPAPLPPASMSNDPGEDAMASLTTSISPTGDPMIDGVLAGVAWAGPKVTYAFPTSLSSYSYASSIRSHFAPISASQKKEALFFLEKSSGTTGDDGFSVEGFTRLSLSLGTPATADIRFAQSSNHNKTAYAYYPSGSDEGGDIFFGTTYLNKSGDYRKPIAGNYAWQTLVHELGHALGLSHGHETDPYGALPDDHDSVEYSVMTYRSFIGAAGTSSEYEEFGAPQSFMMADIAALQAMYGANFSTNSGDTVYRWTPDSGATIINGKAAIMPGANRIFATIWDGGGVDTFDLSAYKTKLVIDLRPGASSTFSADQLAFLGGGPHDGYASGNIYNALLYHGDERSLIENVEGGSGNDLIIGNQAANQLAGGAGNDTLFGADGDDVLIGGAGADKLDGGAGNDTASYARAKAGLRVDLAHPGINTGEAAGDSFVSIENLTGSRFADRLSGDDGNNVLDGGAGKDVILGGAGDDWLIGGLGADVLTGGSGADHFVFRAMADSTPKAFDRITDFTPAEGDRIDLSAIDAMTKVAGHQAFTFIGTAGFSKTGGELRYEKTSSETILYADVNGDRKADFVLHLDQPMTLDKTMFLV</sequence>
<dbReference type="InterPro" id="IPR018511">
    <property type="entry name" value="Hemolysin-typ_Ca-bd_CS"/>
</dbReference>
<feature type="region of interest" description="Disordered" evidence="6">
    <location>
        <begin position="1"/>
        <end position="25"/>
    </location>
</feature>
<dbReference type="GO" id="GO:0005509">
    <property type="term" value="F:calcium ion binding"/>
    <property type="evidence" value="ECO:0007669"/>
    <property type="project" value="InterPro"/>
</dbReference>
<organism evidence="8 9">
    <name type="scientific">Xaviernesmea oryzae</name>
    <dbReference type="NCBI Taxonomy" id="464029"/>
    <lineage>
        <taxon>Bacteria</taxon>
        <taxon>Pseudomonadati</taxon>
        <taxon>Pseudomonadota</taxon>
        <taxon>Alphaproteobacteria</taxon>
        <taxon>Hyphomicrobiales</taxon>
        <taxon>Rhizobiaceae</taxon>
        <taxon>Rhizobium/Agrobacterium group</taxon>
        <taxon>Xaviernesmea</taxon>
    </lineage>
</organism>
<accession>A0A1Q9B0A5</accession>
<dbReference type="InterPro" id="IPR006026">
    <property type="entry name" value="Peptidase_Metallo"/>
</dbReference>